<accession>A0ACC4NT54</accession>
<gene>
    <name evidence="1" type="ORF">NM09_17285</name>
</gene>
<name>A0ACC4NT54_9VIBR</name>
<keyword evidence="2" id="KW-1185">Reference proteome</keyword>
<sequence length="240" mass="25942">MKDDKLFQSVAYWAFLNDSRFILYSFSLLREDIGMSFWKVLGGACAGVAAVVALPVAGPVGAVTAVGAAVAAGVGAAAGGVAEYYDDSENEAVARGKRMGKQEAEASKNIEMEKLRDELASKLSDIESRENFLVTAFAVGICAASADHEICGNEREELEVLVAGIGRSDKLSQATKDRMEEWYNNPPNLNTVWELIKNNGLNTPEDIAIFDTVINMVTLADDDLNDHEVEFIDAWNSLVA</sequence>
<dbReference type="Proteomes" id="UP000030421">
    <property type="component" value="Unassembled WGS sequence"/>
</dbReference>
<evidence type="ECO:0000313" key="1">
    <source>
        <dbReference type="EMBL" id="KHD23682.1"/>
    </source>
</evidence>
<evidence type="ECO:0000313" key="2">
    <source>
        <dbReference type="Proteomes" id="UP000030421"/>
    </source>
</evidence>
<dbReference type="EMBL" id="JRWR01000014">
    <property type="protein sequence ID" value="KHD23682.1"/>
    <property type="molecule type" value="Genomic_DNA"/>
</dbReference>
<organism evidence="1 2">
    <name type="scientific">Vibrio caribbeanicus</name>
    <dbReference type="NCBI Taxonomy" id="701175"/>
    <lineage>
        <taxon>Bacteria</taxon>
        <taxon>Pseudomonadati</taxon>
        <taxon>Pseudomonadota</taxon>
        <taxon>Gammaproteobacteria</taxon>
        <taxon>Vibrionales</taxon>
        <taxon>Vibrionaceae</taxon>
        <taxon>Vibrio</taxon>
    </lineage>
</organism>
<reference evidence="1" key="1">
    <citation type="submission" date="2014-10" db="EMBL/GenBank/DDBJ databases">
        <title>Genome sequencing of Vibrio caribbeanicus T14.</title>
        <authorList>
            <person name="Chan K.-G."/>
            <person name="Mohamad N.I."/>
        </authorList>
    </citation>
    <scope>NUCLEOTIDE SEQUENCE</scope>
    <source>
        <strain evidence="1">T14</strain>
    </source>
</reference>
<protein>
    <submittedName>
        <fullName evidence="1">Uncharacterized protein</fullName>
    </submittedName>
</protein>
<proteinExistence type="predicted"/>
<comment type="caution">
    <text evidence="1">The sequence shown here is derived from an EMBL/GenBank/DDBJ whole genome shotgun (WGS) entry which is preliminary data.</text>
</comment>